<evidence type="ECO:0000256" key="5">
    <source>
        <dbReference type="ARBA" id="ARBA00049026"/>
    </source>
</evidence>
<dbReference type="GO" id="GO:0016594">
    <property type="term" value="F:glycine binding"/>
    <property type="evidence" value="ECO:0007669"/>
    <property type="project" value="TreeGrafter"/>
</dbReference>
<dbReference type="Gene3D" id="3.90.1150.10">
    <property type="entry name" value="Aspartate Aminotransferase, domain 1"/>
    <property type="match status" value="1"/>
</dbReference>
<feature type="domain" description="Glycine dehydrogenase C-terminal" evidence="7">
    <location>
        <begin position="372"/>
        <end position="477"/>
    </location>
</feature>
<feature type="domain" description="Aminotransferase class V" evidence="6">
    <location>
        <begin position="168"/>
        <end position="299"/>
    </location>
</feature>
<dbReference type="GO" id="GO:0005829">
    <property type="term" value="C:cytosol"/>
    <property type="evidence" value="ECO:0007669"/>
    <property type="project" value="TreeGrafter"/>
</dbReference>
<evidence type="ECO:0000313" key="9">
    <source>
        <dbReference type="Proteomes" id="UP000030661"/>
    </source>
</evidence>
<accession>A0A081C7F1</accession>
<dbReference type="SUPFAM" id="SSF53383">
    <property type="entry name" value="PLP-dependent transferases"/>
    <property type="match status" value="1"/>
</dbReference>
<dbReference type="InterPro" id="IPR000192">
    <property type="entry name" value="Aminotrans_V_dom"/>
</dbReference>
<dbReference type="AlphaFoldDB" id="A0A081C7F1"/>
<dbReference type="EC" id="1.4.4.2" evidence="2"/>
<dbReference type="GO" id="GO:0019464">
    <property type="term" value="P:glycine decarboxylation via glycine cleavage system"/>
    <property type="evidence" value="ECO:0007669"/>
    <property type="project" value="TreeGrafter"/>
</dbReference>
<evidence type="ECO:0000256" key="3">
    <source>
        <dbReference type="ARBA" id="ARBA00022898"/>
    </source>
</evidence>
<dbReference type="InterPro" id="IPR015424">
    <property type="entry name" value="PyrdxlP-dep_Trfase"/>
</dbReference>
<gene>
    <name evidence="8" type="ORF">U27_00403</name>
</gene>
<evidence type="ECO:0000259" key="7">
    <source>
        <dbReference type="Pfam" id="PF21478"/>
    </source>
</evidence>
<dbReference type="NCBIfam" id="NF003346">
    <property type="entry name" value="PRK04366.1"/>
    <property type="match status" value="1"/>
</dbReference>
<dbReference type="Proteomes" id="UP000030661">
    <property type="component" value="Unassembled WGS sequence"/>
</dbReference>
<dbReference type="HOGENOM" id="CLU_004620_5_0_0"/>
<name>A0A081C7F1_VECG1</name>
<comment type="function">
    <text evidence="1">The glycine cleavage system catalyzes the degradation of glycine. The P protein binds the alpha-amino group of glycine through its pyridoxal phosphate cofactor; CO(2) is released and the remaining methylamine moiety is then transferred to the lipoamide cofactor of the H protein.</text>
</comment>
<evidence type="ECO:0000259" key="6">
    <source>
        <dbReference type="Pfam" id="PF00266"/>
    </source>
</evidence>
<dbReference type="PANTHER" id="PTHR11773">
    <property type="entry name" value="GLYCINE DEHYDROGENASE, DECARBOXYLATING"/>
    <property type="match status" value="1"/>
</dbReference>
<keyword evidence="3" id="KW-0663">Pyridoxal phosphate</keyword>
<organism evidence="8 9">
    <name type="scientific">Vecturithrix granuli</name>
    <dbReference type="NCBI Taxonomy" id="1499967"/>
    <lineage>
        <taxon>Bacteria</taxon>
        <taxon>Candidatus Moduliflexota</taxon>
        <taxon>Candidatus Vecturitrichia</taxon>
        <taxon>Candidatus Vecturitrichales</taxon>
        <taxon>Candidatus Vecturitrichaceae</taxon>
        <taxon>Candidatus Vecturithrix</taxon>
    </lineage>
</organism>
<dbReference type="InterPro" id="IPR015422">
    <property type="entry name" value="PyrdxlP-dep_Trfase_small"/>
</dbReference>
<comment type="catalytic activity">
    <reaction evidence="5">
        <text>N(6)-[(R)-lipoyl]-L-lysyl-[glycine-cleavage complex H protein] + glycine + H(+) = N(6)-[(R)-S(8)-aminomethyldihydrolipoyl]-L-lysyl-[glycine-cleavage complex H protein] + CO2</text>
        <dbReference type="Rhea" id="RHEA:24304"/>
        <dbReference type="Rhea" id="RHEA-COMP:10494"/>
        <dbReference type="Rhea" id="RHEA-COMP:10495"/>
        <dbReference type="ChEBI" id="CHEBI:15378"/>
        <dbReference type="ChEBI" id="CHEBI:16526"/>
        <dbReference type="ChEBI" id="CHEBI:57305"/>
        <dbReference type="ChEBI" id="CHEBI:83099"/>
        <dbReference type="ChEBI" id="CHEBI:83143"/>
        <dbReference type="EC" id="1.4.4.2"/>
    </reaction>
</comment>
<dbReference type="Gene3D" id="3.40.640.10">
    <property type="entry name" value="Type I PLP-dependent aspartate aminotransferase-like (Major domain)"/>
    <property type="match status" value="1"/>
</dbReference>
<dbReference type="eggNOG" id="COG1003">
    <property type="taxonomic scope" value="Bacteria"/>
</dbReference>
<dbReference type="InterPro" id="IPR049316">
    <property type="entry name" value="GDC-P_C"/>
</dbReference>
<evidence type="ECO:0000313" key="8">
    <source>
        <dbReference type="EMBL" id="GAK60506.1"/>
    </source>
</evidence>
<dbReference type="EMBL" id="DF820473">
    <property type="protein sequence ID" value="GAK60506.1"/>
    <property type="molecule type" value="Genomic_DNA"/>
</dbReference>
<sequence>MGEERNRRLRKFHQAQWDEEMIFELSVPGERGVIPPRAEEAIQNKVGNGVSVIPDDLRRTTAPELPEVNQPRIVRHFTRLSQETLGVDVTPDISLATCTMKYSPKVQEHLAARHPGMTEVHPLQPEETMQGILEIYYKVEQFLKEISGLDYFCFQPGGGAHAIFTNACIMRAYHAARGEQHRDEIITTIFSHPANAAAPATAGYKVITLMPDEHGYPSLDAFKAALSERTAGIFITNPEDTGLFNPNIDHYVNAAHAVGALCSYDQANANAVLGIARAKESGFDLCHFNLHKTFSSPHGCMGPALGANGVQAELAKFLPVPRVEFDGKRYSLNYDCPESIGRVRSFFGNVPVVLRAYSWIMQHGADGLAEVAKCSVLNSNYLEKKIREIPGVSVWYAEGTRRLEQVRYCWENLKEEIGVGTDDVKRRMADYGLQHYWTSHHPWVVPEPFTLEPCESYSKDDLDEYVAVLRQIVKEAYDDPEFVKNAPYNSTIHKIPNPEIDEPERIVITWRQYKKKGLK</sequence>
<dbReference type="GO" id="GO:0004375">
    <property type="term" value="F:glycine dehydrogenase (decarboxylating) activity"/>
    <property type="evidence" value="ECO:0007669"/>
    <property type="project" value="UniProtKB-EC"/>
</dbReference>
<dbReference type="Pfam" id="PF21478">
    <property type="entry name" value="GcvP2_C"/>
    <property type="match status" value="1"/>
</dbReference>
<evidence type="ECO:0000256" key="2">
    <source>
        <dbReference type="ARBA" id="ARBA00012134"/>
    </source>
</evidence>
<evidence type="ECO:0000256" key="1">
    <source>
        <dbReference type="ARBA" id="ARBA00003788"/>
    </source>
</evidence>
<reference evidence="8 9" key="1">
    <citation type="journal article" date="2015" name="PeerJ">
        <title>First genomic representation of candidate bacterial phylum KSB3 points to enhanced environmental sensing as a trigger of wastewater bulking.</title>
        <authorList>
            <person name="Sekiguchi Y."/>
            <person name="Ohashi A."/>
            <person name="Parks D.H."/>
            <person name="Yamauchi T."/>
            <person name="Tyson G.W."/>
            <person name="Hugenholtz P."/>
        </authorList>
    </citation>
    <scope>NUCLEOTIDE SEQUENCE [LARGE SCALE GENOMIC DNA]</scope>
</reference>
<proteinExistence type="predicted"/>
<dbReference type="GO" id="GO:0005960">
    <property type="term" value="C:glycine cleavage complex"/>
    <property type="evidence" value="ECO:0007669"/>
    <property type="project" value="TreeGrafter"/>
</dbReference>
<dbReference type="STRING" id="1499967.U27_00403"/>
<dbReference type="InterPro" id="IPR020581">
    <property type="entry name" value="GDC_P"/>
</dbReference>
<keyword evidence="9" id="KW-1185">Reference proteome</keyword>
<keyword evidence="4" id="KW-0560">Oxidoreductase</keyword>
<dbReference type="GO" id="GO:0030170">
    <property type="term" value="F:pyridoxal phosphate binding"/>
    <property type="evidence" value="ECO:0007669"/>
    <property type="project" value="TreeGrafter"/>
</dbReference>
<dbReference type="Pfam" id="PF00266">
    <property type="entry name" value="Aminotran_5"/>
    <property type="match status" value="1"/>
</dbReference>
<evidence type="ECO:0000256" key="4">
    <source>
        <dbReference type="ARBA" id="ARBA00023002"/>
    </source>
</evidence>
<dbReference type="Gene3D" id="6.20.440.10">
    <property type="match status" value="1"/>
</dbReference>
<protein>
    <recommendedName>
        <fullName evidence="2">glycine dehydrogenase (aminomethyl-transferring)</fullName>
        <ecNumber evidence="2">1.4.4.2</ecNumber>
    </recommendedName>
</protein>
<dbReference type="PANTHER" id="PTHR11773:SF1">
    <property type="entry name" value="GLYCINE DEHYDROGENASE (DECARBOXYLATING), MITOCHONDRIAL"/>
    <property type="match status" value="1"/>
</dbReference>
<dbReference type="InterPro" id="IPR015421">
    <property type="entry name" value="PyrdxlP-dep_Trfase_major"/>
</dbReference>